<evidence type="ECO:0000313" key="2">
    <source>
        <dbReference type="Proteomes" id="UP001198893"/>
    </source>
</evidence>
<evidence type="ECO:0008006" key="3">
    <source>
        <dbReference type="Google" id="ProtNLM"/>
    </source>
</evidence>
<dbReference type="EMBL" id="JAJEQW010000002">
    <property type="protein sequence ID" value="MCC2241271.1"/>
    <property type="molecule type" value="Genomic_DNA"/>
</dbReference>
<proteinExistence type="predicted"/>
<evidence type="ECO:0000313" key="1">
    <source>
        <dbReference type="EMBL" id="MCC2241271.1"/>
    </source>
</evidence>
<sequence length="173" mass="20870">MTLNGKEYKVKKLLGKGKGGYSYLVTDGEKEYVLKQIHHEPCSYYQFDNKLEAEKRDYKRLMEIGITMPKLLDIDETQERILKEYIPGDTVYQQVEKDALPEICLQQVKEMCTKLYTAHTNIDYFPTNFILWQNVLYYVDYECNAYMEEWNFENWGIKYWSKTKEFLEYEQTH</sequence>
<reference evidence="1" key="1">
    <citation type="submission" date="2021-10" db="EMBL/GenBank/DDBJ databases">
        <title>Anaerobic single-cell dispensing facilitates the cultivation of human gut bacteria.</title>
        <authorList>
            <person name="Afrizal A."/>
        </authorList>
    </citation>
    <scope>NUCLEOTIDE SEQUENCE</scope>
    <source>
        <strain evidence="1">CLA-AA-H204</strain>
    </source>
</reference>
<gene>
    <name evidence="1" type="ORF">LKD47_02980</name>
</gene>
<name>A0AAW4WF77_9FIRM</name>
<comment type="caution">
    <text evidence="1">The sequence shown here is derived from an EMBL/GenBank/DDBJ whole genome shotgun (WGS) entry which is preliminary data.</text>
</comment>
<dbReference type="AlphaFoldDB" id="A0AAW4WF77"/>
<dbReference type="Proteomes" id="UP001198893">
    <property type="component" value="Unassembled WGS sequence"/>
</dbReference>
<accession>A0AAW4WF77</accession>
<dbReference type="SUPFAM" id="SSF56112">
    <property type="entry name" value="Protein kinase-like (PK-like)"/>
    <property type="match status" value="1"/>
</dbReference>
<organism evidence="1 2">
    <name type="scientific">Roseburia amylophila</name>
    <dbReference type="NCBI Taxonomy" id="2981794"/>
    <lineage>
        <taxon>Bacteria</taxon>
        <taxon>Bacillati</taxon>
        <taxon>Bacillota</taxon>
        <taxon>Clostridia</taxon>
        <taxon>Lachnospirales</taxon>
        <taxon>Lachnospiraceae</taxon>
        <taxon>Roseburia</taxon>
    </lineage>
</organism>
<dbReference type="InterPro" id="IPR011009">
    <property type="entry name" value="Kinase-like_dom_sf"/>
</dbReference>
<protein>
    <recommendedName>
        <fullName evidence="3">Serine/threonine protein kinase</fullName>
    </recommendedName>
</protein>